<dbReference type="EMBL" id="OPYN01000240">
    <property type="protein sequence ID" value="SPO64215.1"/>
    <property type="molecule type" value="Genomic_DNA"/>
</dbReference>
<evidence type="ECO:0000313" key="1">
    <source>
        <dbReference type="EMBL" id="SPO64215.1"/>
    </source>
</evidence>
<reference evidence="1 2" key="1">
    <citation type="submission" date="2018-02" db="EMBL/GenBank/DDBJ databases">
        <authorList>
            <person name="Dubost A."/>
        </authorList>
    </citation>
    <scope>NUCLEOTIDE SEQUENCE [LARGE SCALE GENOMIC DNA]</scope>
    <source>
        <strain evidence="2">JV551A3</strain>
    </source>
</reference>
<protein>
    <submittedName>
        <fullName evidence="1">Uncharacterized protein</fullName>
    </submittedName>
</protein>
<proteinExistence type="predicted"/>
<accession>A0AAQ1PDZ1</accession>
<comment type="caution">
    <text evidence="1">The sequence shown here is derived from an EMBL/GenBank/DDBJ whole genome shotgun (WGS) entry which is preliminary data.</text>
</comment>
<name>A0AAQ1PDZ1_9PSED</name>
<dbReference type="AlphaFoldDB" id="A0AAQ1PDZ1"/>
<keyword evidence="2" id="KW-1185">Reference proteome</keyword>
<gene>
    <name evidence="1" type="ORF">JV551A3_V1_2400042</name>
</gene>
<organism evidence="1 2">
    <name type="scientific">Pseudomonas inefficax</name>
    <dbReference type="NCBI Taxonomy" id="2078786"/>
    <lineage>
        <taxon>Bacteria</taxon>
        <taxon>Pseudomonadati</taxon>
        <taxon>Pseudomonadota</taxon>
        <taxon>Gammaproteobacteria</taxon>
        <taxon>Pseudomonadales</taxon>
        <taxon>Pseudomonadaceae</taxon>
        <taxon>Pseudomonas</taxon>
    </lineage>
</organism>
<sequence>MRCCRRSDALALPGMTRRRHPCVGVFVSGAQLPVGAGLPANTGEVRAIHRVACFAGEPAPTMSCVRRQYVSPARNSQ</sequence>
<evidence type="ECO:0000313" key="2">
    <source>
        <dbReference type="Proteomes" id="UP000294335"/>
    </source>
</evidence>
<dbReference type="Proteomes" id="UP000294335">
    <property type="component" value="Unassembled WGS sequence"/>
</dbReference>